<evidence type="ECO:0000313" key="3">
    <source>
        <dbReference type="Proteomes" id="UP000070198"/>
    </source>
</evidence>
<dbReference type="Pfam" id="PF06224">
    <property type="entry name" value="AlkZ-like"/>
    <property type="match status" value="1"/>
</dbReference>
<dbReference type="RefSeq" id="WP_061458898.1">
    <property type="nucleotide sequence ID" value="NZ_KQ968748.1"/>
</dbReference>
<evidence type="ECO:0000313" key="1">
    <source>
        <dbReference type="EMBL" id="KXT67275.1"/>
    </source>
</evidence>
<evidence type="ECO:0000313" key="2">
    <source>
        <dbReference type="EMBL" id="KXU09185.1"/>
    </source>
</evidence>
<dbReference type="EMBL" id="LQXV01000164">
    <property type="protein sequence ID" value="KXU09185.1"/>
    <property type="molecule type" value="Genomic_DNA"/>
</dbReference>
<dbReference type="AlphaFoldDB" id="A0A139R3J1"/>
<dbReference type="InterPro" id="IPR009351">
    <property type="entry name" value="AlkZ-like"/>
</dbReference>
<organism evidence="2 4">
    <name type="scientific">Streptococcus gallolyticus</name>
    <dbReference type="NCBI Taxonomy" id="315405"/>
    <lineage>
        <taxon>Bacteria</taxon>
        <taxon>Bacillati</taxon>
        <taxon>Bacillota</taxon>
        <taxon>Bacilli</taxon>
        <taxon>Lactobacillales</taxon>
        <taxon>Streptococcaceae</taxon>
        <taxon>Streptococcus</taxon>
    </lineage>
</organism>
<dbReference type="Proteomes" id="UP000070198">
    <property type="component" value="Unassembled WGS sequence"/>
</dbReference>
<name>A0A139R3J1_9STRE</name>
<sequence length="342" mass="40225">MKLSNKDILAQRFFNQGLQVPFPNSENLLSNALGIQAQYLNHGLFNIFIRTTHTRNSSVNQDIENLILAWGQRQTYHFYDVKTWQDMSLFLKSESIWTEKYFAEQGLSLTKESQRLKKYLQEPISRQKLKAFYGKEWNVLFYGNALMTYNSRLGRLYQKWQPKDRLIFWEEPSSKVIEHVDEQLFKNYFRFYGPATLADAAHFFGVTQGKLPKDSLSNLSNLDYEGKIYYFNQWQVDATIPEVLVLGKFDPLLVSYSYKDLLIPKECQPSVWQKAGQIAAIIVIRGVYYGNWNFTSQGKLIHFRVVTIKQLSQRHQTKIRNIFKKYAKWMDKTAGNIIFEVQ</sequence>
<dbReference type="PANTHER" id="PTHR38479">
    <property type="entry name" value="LMO0824 PROTEIN"/>
    <property type="match status" value="1"/>
</dbReference>
<gene>
    <name evidence="1" type="ORF">SGADD02_01461</name>
    <name evidence="2" type="ORF">SGADD03_00969</name>
</gene>
<protein>
    <recommendedName>
        <fullName evidence="5">Winged helix DNA-binding domain-containing protein</fullName>
    </recommendedName>
</protein>
<dbReference type="Proteomes" id="UP000071927">
    <property type="component" value="Unassembled WGS sequence"/>
</dbReference>
<dbReference type="EMBL" id="LQOF01000301">
    <property type="protein sequence ID" value="KXT67275.1"/>
    <property type="molecule type" value="Genomic_DNA"/>
</dbReference>
<proteinExistence type="predicted"/>
<accession>A0A139R3J1</accession>
<reference evidence="3 4" key="1">
    <citation type="submission" date="2016-01" db="EMBL/GenBank/DDBJ databases">
        <title>Highly variable Streptococcus oralis are common among viridans streptococci isolated from primates.</title>
        <authorList>
            <person name="Denapaite D."/>
            <person name="Rieger M."/>
            <person name="Koendgen S."/>
            <person name="Brueckner R."/>
            <person name="Ochigava I."/>
            <person name="Kappeler P."/>
            <person name="Maetz-Rensing K."/>
            <person name="Leendertz F."/>
            <person name="Hakenbeck R."/>
        </authorList>
    </citation>
    <scope>NUCLEOTIDE SEQUENCE [LARGE SCALE GENOMIC DNA]</scope>
    <source>
        <strain evidence="1 3">DD02</strain>
        <strain evidence="2 4">DD03</strain>
    </source>
</reference>
<evidence type="ECO:0000313" key="4">
    <source>
        <dbReference type="Proteomes" id="UP000071927"/>
    </source>
</evidence>
<evidence type="ECO:0008006" key="5">
    <source>
        <dbReference type="Google" id="ProtNLM"/>
    </source>
</evidence>
<dbReference type="PATRIC" id="fig|315405.11.peg.1720"/>
<dbReference type="PANTHER" id="PTHR38479:SF2">
    <property type="entry name" value="WINGED HELIX DNA-BINDING DOMAIN-CONTAINING PROTEIN"/>
    <property type="match status" value="1"/>
</dbReference>
<comment type="caution">
    <text evidence="2">The sequence shown here is derived from an EMBL/GenBank/DDBJ whole genome shotgun (WGS) entry which is preliminary data.</text>
</comment>